<dbReference type="AlphaFoldDB" id="A0A367LRM3"/>
<evidence type="ECO:0000256" key="3">
    <source>
        <dbReference type="ARBA" id="ARBA00022786"/>
    </source>
</evidence>
<feature type="compositionally biased region" description="Low complexity" evidence="7">
    <location>
        <begin position="250"/>
        <end position="262"/>
    </location>
</feature>
<protein>
    <recommendedName>
        <fullName evidence="6">Ubiquitin carboxyl-terminal hydrolase</fullName>
        <ecNumber evidence="6">3.4.19.12</ecNumber>
    </recommendedName>
</protein>
<feature type="compositionally biased region" description="Gly residues" evidence="7">
    <location>
        <begin position="1"/>
        <end position="13"/>
    </location>
</feature>
<dbReference type="InterPro" id="IPR038765">
    <property type="entry name" value="Papain-like_cys_pep_sf"/>
</dbReference>
<dbReference type="Pfam" id="PF00443">
    <property type="entry name" value="UCH"/>
    <property type="match status" value="1"/>
</dbReference>
<feature type="compositionally biased region" description="Acidic residues" evidence="7">
    <location>
        <begin position="778"/>
        <end position="787"/>
    </location>
</feature>
<dbReference type="InterPro" id="IPR018200">
    <property type="entry name" value="USP_CS"/>
</dbReference>
<gene>
    <name evidence="9" type="ORF">L249_1961</name>
</gene>
<evidence type="ECO:0000256" key="7">
    <source>
        <dbReference type="SAM" id="MobiDB-lite"/>
    </source>
</evidence>
<dbReference type="GO" id="GO:0016579">
    <property type="term" value="P:protein deubiquitination"/>
    <property type="evidence" value="ECO:0007669"/>
    <property type="project" value="InterPro"/>
</dbReference>
<feature type="compositionally biased region" description="Polar residues" evidence="7">
    <location>
        <begin position="141"/>
        <end position="151"/>
    </location>
</feature>
<dbReference type="EMBL" id="LKCN02000001">
    <property type="protein sequence ID" value="RCI16882.1"/>
    <property type="molecule type" value="Genomic_DNA"/>
</dbReference>
<dbReference type="PANTHER" id="PTHR24006">
    <property type="entry name" value="UBIQUITIN CARBOXYL-TERMINAL HYDROLASE"/>
    <property type="match status" value="1"/>
</dbReference>
<feature type="region of interest" description="Disordered" evidence="7">
    <location>
        <begin position="774"/>
        <end position="857"/>
    </location>
</feature>
<feature type="region of interest" description="Disordered" evidence="7">
    <location>
        <begin position="92"/>
        <end position="338"/>
    </location>
</feature>
<dbReference type="PANTHER" id="PTHR24006:SF687">
    <property type="entry name" value="UBIQUITIN CARBOXYL-TERMINAL HYDROLASE 10"/>
    <property type="match status" value="1"/>
</dbReference>
<feature type="region of interest" description="Disordered" evidence="7">
    <location>
        <begin position="1"/>
        <end position="41"/>
    </location>
</feature>
<evidence type="ECO:0000256" key="4">
    <source>
        <dbReference type="ARBA" id="ARBA00022801"/>
    </source>
</evidence>
<dbReference type="GO" id="GO:0006508">
    <property type="term" value="P:proteolysis"/>
    <property type="evidence" value="ECO:0007669"/>
    <property type="project" value="UniProtKB-KW"/>
</dbReference>
<dbReference type="SUPFAM" id="SSF54001">
    <property type="entry name" value="Cysteine proteinases"/>
    <property type="match status" value="1"/>
</dbReference>
<dbReference type="GO" id="GO:0005829">
    <property type="term" value="C:cytosol"/>
    <property type="evidence" value="ECO:0007669"/>
    <property type="project" value="TreeGrafter"/>
</dbReference>
<accession>A0A367LRM3</accession>
<keyword evidence="4 6" id="KW-0378">Hydrolase</keyword>
<dbReference type="InterPro" id="IPR001394">
    <property type="entry name" value="Peptidase_C19_UCH"/>
</dbReference>
<evidence type="ECO:0000256" key="2">
    <source>
        <dbReference type="ARBA" id="ARBA00022670"/>
    </source>
</evidence>
<dbReference type="PROSITE" id="PS50235">
    <property type="entry name" value="USP_3"/>
    <property type="match status" value="1"/>
</dbReference>
<dbReference type="InterPro" id="IPR028889">
    <property type="entry name" value="USP"/>
</dbReference>
<comment type="caution">
    <text evidence="9">The sequence shown here is derived from an EMBL/GenBank/DDBJ whole genome shotgun (WGS) entry which is preliminary data.</text>
</comment>
<dbReference type="STRING" id="1330021.A0A367LRM3"/>
<proteinExistence type="inferred from homology"/>
<evidence type="ECO:0000256" key="5">
    <source>
        <dbReference type="ARBA" id="ARBA00022807"/>
    </source>
</evidence>
<dbReference type="Gene3D" id="3.90.70.10">
    <property type="entry name" value="Cysteine proteinases"/>
    <property type="match status" value="1"/>
</dbReference>
<keyword evidence="3 6" id="KW-0833">Ubl conjugation pathway</keyword>
<feature type="compositionally biased region" description="Polar residues" evidence="7">
    <location>
        <begin position="820"/>
        <end position="840"/>
    </location>
</feature>
<dbReference type="GO" id="GO:0004843">
    <property type="term" value="F:cysteine-type deubiquitinase activity"/>
    <property type="evidence" value="ECO:0007669"/>
    <property type="project" value="UniProtKB-UniRule"/>
</dbReference>
<dbReference type="GO" id="GO:0005634">
    <property type="term" value="C:nucleus"/>
    <property type="evidence" value="ECO:0007669"/>
    <property type="project" value="TreeGrafter"/>
</dbReference>
<name>A0A367LRM3_9HYPO</name>
<evidence type="ECO:0000313" key="9">
    <source>
        <dbReference type="EMBL" id="RCI16882.1"/>
    </source>
</evidence>
<feature type="domain" description="USP" evidence="8">
    <location>
        <begin position="404"/>
        <end position="791"/>
    </location>
</feature>
<keyword evidence="5 6" id="KW-0788">Thiol protease</keyword>
<dbReference type="EC" id="3.4.19.12" evidence="6"/>
<dbReference type="Proteomes" id="UP000253664">
    <property type="component" value="Unassembled WGS sequence"/>
</dbReference>
<dbReference type="PROSITE" id="PS00972">
    <property type="entry name" value="USP_1"/>
    <property type="match status" value="1"/>
</dbReference>
<feature type="compositionally biased region" description="Basic and acidic residues" evidence="7">
    <location>
        <begin position="282"/>
        <end position="298"/>
    </location>
</feature>
<comment type="similarity">
    <text evidence="6">Belongs to the peptidase C19 family.</text>
</comment>
<evidence type="ECO:0000256" key="6">
    <source>
        <dbReference type="RuleBase" id="RU366025"/>
    </source>
</evidence>
<dbReference type="PROSITE" id="PS00973">
    <property type="entry name" value="USP_2"/>
    <property type="match status" value="1"/>
</dbReference>
<evidence type="ECO:0000313" key="10">
    <source>
        <dbReference type="Proteomes" id="UP000253664"/>
    </source>
</evidence>
<keyword evidence="2 6" id="KW-0645">Protease</keyword>
<keyword evidence="10" id="KW-1185">Reference proteome</keyword>
<sequence length="872" mass="95219">MSGGPGGGPGGGPRPRRPPQYIPQYSHSHHHHHHPQMGPMYQNYLPYGPHGYYGVPPHQFQNGGMPSQAYHVAYQGYGRTSQYVPMVGVSVPPSYSRPSQQSPSLSTSYQPPPAPASIPPQTPSSTHSSQMIHPPTPPTPQTVDYLSSAQLDSPLEQHHEPFHPPLPWYSRPETNFPSRTPRSKRRRKPLTADDITVSLPLEQHGSLTEHDANAPSSVSRSPETSHNDPVKSGPSTPQVNLPRPSGAMVTDAVPTTADRPAAPALPLPVVPRPLSKPSSADKAIDTKKQAADTSKDSASEGPASSAVTIETPGSGATASPAVSPPPPRPAPTSWANLFSKPCVKEPSNMAVPNGSNPVNGSVLASATASTPNANFPKPNATLLAEAIRAYRVGGIDSVSFLEPRGLINTGNMCYMNSVLQVLMFCSPFYDFLDQVSKRAAHSFKSETPLIDAMFVHQSLRGGARWLTMYRIMFVHEYKVLASAPTTNLLRRKLKSDDLEKYGEPFTPEFVYEAIRQLPRFASMRRGHQQDAEEFLGFLLQSLDDECTKVLSNLSSADLDMAPVDMKASQSSVTNPAGDWLEVGRKQRAAVTRSSGSNSSTPVSKIFGGLLRSEFRVPGLKDSITTEPYQPLQLDIGSPDVRNVVDALRGLTRPERLQGDFNSPRGKDVTATKQVFIESLPPVLILHLKRFQFDAEGHGTIKVWKKIGYPLELEIPREAVSRQKRLDGAMPKYRLISVVYHHGKNASGGHYTVDVRRQDGLEWIRMDDTVIRRVRSEDVAEGGSEEDGKDGRKDNGGSGTSANRFGAINDEGTGDDGWKQVTASTGKRWSSVVNGTPGNGSTEEKQQQQQQQQQVKESIKDNKVAYLLFYQRM</sequence>
<reference evidence="9 10" key="1">
    <citation type="journal article" date="2015" name="BMC Genomics">
        <title>Insights from the genome of Ophiocordyceps polyrhachis-furcata to pathogenicity and host specificity in insect fungi.</title>
        <authorList>
            <person name="Wichadakul D."/>
            <person name="Kobmoo N."/>
            <person name="Ingsriswang S."/>
            <person name="Tangphatsornruang S."/>
            <person name="Chantasingh D."/>
            <person name="Luangsa-ard J.J."/>
            <person name="Eurwilaichitr L."/>
        </authorList>
    </citation>
    <scope>NUCLEOTIDE SEQUENCE [LARGE SCALE GENOMIC DNA]</scope>
    <source>
        <strain evidence="9 10">BCC 54312</strain>
    </source>
</reference>
<feature type="compositionally biased region" description="Pro residues" evidence="7">
    <location>
        <begin position="110"/>
        <end position="122"/>
    </location>
</feature>
<feature type="compositionally biased region" description="Low complexity" evidence="7">
    <location>
        <begin position="312"/>
        <end position="321"/>
    </location>
</feature>
<feature type="compositionally biased region" description="Low complexity" evidence="7">
    <location>
        <begin position="92"/>
        <end position="109"/>
    </location>
</feature>
<evidence type="ECO:0000256" key="1">
    <source>
        <dbReference type="ARBA" id="ARBA00000707"/>
    </source>
</evidence>
<evidence type="ECO:0000259" key="8">
    <source>
        <dbReference type="PROSITE" id="PS50235"/>
    </source>
</evidence>
<organism evidence="9 10">
    <name type="scientific">Ophiocordyceps polyrhachis-furcata BCC 54312</name>
    <dbReference type="NCBI Taxonomy" id="1330021"/>
    <lineage>
        <taxon>Eukaryota</taxon>
        <taxon>Fungi</taxon>
        <taxon>Dikarya</taxon>
        <taxon>Ascomycota</taxon>
        <taxon>Pezizomycotina</taxon>
        <taxon>Sordariomycetes</taxon>
        <taxon>Hypocreomycetidae</taxon>
        <taxon>Hypocreales</taxon>
        <taxon>Ophiocordycipitaceae</taxon>
        <taxon>Ophiocordyceps</taxon>
    </lineage>
</organism>
<dbReference type="OrthoDB" id="429671at2759"/>
<dbReference type="InterPro" id="IPR050164">
    <property type="entry name" value="Peptidase_C19"/>
</dbReference>
<comment type="catalytic activity">
    <reaction evidence="1 6">
        <text>Thiol-dependent hydrolysis of ester, thioester, amide, peptide and isopeptide bonds formed by the C-terminal Gly of ubiquitin (a 76-residue protein attached to proteins as an intracellular targeting signal).</text>
        <dbReference type="EC" id="3.4.19.12"/>
    </reaction>
</comment>